<evidence type="ECO:0000256" key="3">
    <source>
        <dbReference type="ARBA" id="ARBA00023284"/>
    </source>
</evidence>
<dbReference type="Pfam" id="PF08534">
    <property type="entry name" value="Redoxin"/>
    <property type="match status" value="1"/>
</dbReference>
<dbReference type="RefSeq" id="WP_070049742.1">
    <property type="nucleotide sequence ID" value="NZ_CBCSDO010000010.1"/>
</dbReference>
<dbReference type="PROSITE" id="PS00194">
    <property type="entry name" value="THIOREDOXIN_1"/>
    <property type="match status" value="1"/>
</dbReference>
<dbReference type="EMBL" id="MKEK01000001">
    <property type="protein sequence ID" value="OEY70188.1"/>
    <property type="molecule type" value="Genomic_DNA"/>
</dbReference>
<keyword evidence="4" id="KW-0472">Membrane</keyword>
<dbReference type="GO" id="GO:0042158">
    <property type="term" value="P:lipoprotein biosynthetic process"/>
    <property type="evidence" value="ECO:0007669"/>
    <property type="project" value="InterPro"/>
</dbReference>
<dbReference type="GO" id="GO:0030313">
    <property type="term" value="C:cell envelope"/>
    <property type="evidence" value="ECO:0007669"/>
    <property type="project" value="UniProtKB-SubCell"/>
</dbReference>
<dbReference type="STRING" id="1628148.BI198_11900"/>
<dbReference type="GO" id="GO:0015036">
    <property type="term" value="F:disulfide oxidoreductase activity"/>
    <property type="evidence" value="ECO:0007669"/>
    <property type="project" value="UniProtKB-ARBA"/>
</dbReference>
<name>A0A1E7Q822_9GAMM</name>
<evidence type="ECO:0000313" key="6">
    <source>
        <dbReference type="EMBL" id="OEY70188.1"/>
    </source>
</evidence>
<evidence type="ECO:0000256" key="2">
    <source>
        <dbReference type="ARBA" id="ARBA00022748"/>
    </source>
</evidence>
<organism evidence="6 7">
    <name type="scientific">Rheinheimera salexigens</name>
    <dbReference type="NCBI Taxonomy" id="1628148"/>
    <lineage>
        <taxon>Bacteria</taxon>
        <taxon>Pseudomonadati</taxon>
        <taxon>Pseudomonadota</taxon>
        <taxon>Gammaproteobacteria</taxon>
        <taxon>Chromatiales</taxon>
        <taxon>Chromatiaceae</taxon>
        <taxon>Rheinheimera</taxon>
    </lineage>
</organism>
<dbReference type="GO" id="GO:0017004">
    <property type="term" value="P:cytochrome complex assembly"/>
    <property type="evidence" value="ECO:0007669"/>
    <property type="project" value="UniProtKB-KW"/>
</dbReference>
<dbReference type="Proteomes" id="UP000242258">
    <property type="component" value="Unassembled WGS sequence"/>
</dbReference>
<dbReference type="InterPro" id="IPR017937">
    <property type="entry name" value="Thioredoxin_CS"/>
</dbReference>
<dbReference type="SUPFAM" id="SSF52833">
    <property type="entry name" value="Thioredoxin-like"/>
    <property type="match status" value="1"/>
</dbReference>
<keyword evidence="3" id="KW-0676">Redox-active center</keyword>
<dbReference type="InterPro" id="IPR050553">
    <property type="entry name" value="Thioredoxin_ResA/DsbE_sf"/>
</dbReference>
<comment type="subcellular location">
    <subcellularLocation>
        <location evidence="1">Cell envelope</location>
    </subcellularLocation>
</comment>
<keyword evidence="4" id="KW-1133">Transmembrane helix</keyword>
<dbReference type="CDD" id="cd02966">
    <property type="entry name" value="TlpA_like_family"/>
    <property type="match status" value="1"/>
</dbReference>
<feature type="domain" description="Thioredoxin" evidence="5">
    <location>
        <begin position="132"/>
        <end position="269"/>
    </location>
</feature>
<gene>
    <name evidence="6" type="ORF">BI198_11900</name>
</gene>
<keyword evidence="2" id="KW-0201">Cytochrome c-type biogenesis</keyword>
<dbReference type="AlphaFoldDB" id="A0A1E7Q822"/>
<accession>A0A1E7Q822</accession>
<dbReference type="Gene3D" id="3.40.30.10">
    <property type="entry name" value="Glutaredoxin"/>
    <property type="match status" value="1"/>
</dbReference>
<dbReference type="PANTHER" id="PTHR42852:SF18">
    <property type="entry name" value="CHROMOSOME UNDETERMINED SCAFFOLD_47, WHOLE GENOME SHOTGUN SEQUENCE"/>
    <property type="match status" value="1"/>
</dbReference>
<feature type="transmembrane region" description="Helical" evidence="4">
    <location>
        <begin position="12"/>
        <end position="33"/>
    </location>
</feature>
<evidence type="ECO:0000256" key="4">
    <source>
        <dbReference type="SAM" id="Phobius"/>
    </source>
</evidence>
<feature type="transmembrane region" description="Helical" evidence="4">
    <location>
        <begin position="85"/>
        <end position="103"/>
    </location>
</feature>
<feature type="transmembrane region" description="Helical" evidence="4">
    <location>
        <begin position="45"/>
        <end position="65"/>
    </location>
</feature>
<dbReference type="OrthoDB" id="9788279at2"/>
<dbReference type="InterPro" id="IPR001640">
    <property type="entry name" value="Lgt"/>
</dbReference>
<dbReference type="InterPro" id="IPR013766">
    <property type="entry name" value="Thioredoxin_domain"/>
</dbReference>
<dbReference type="PANTHER" id="PTHR42852">
    <property type="entry name" value="THIOL:DISULFIDE INTERCHANGE PROTEIN DSBE"/>
    <property type="match status" value="1"/>
</dbReference>
<evidence type="ECO:0000313" key="7">
    <source>
        <dbReference type="Proteomes" id="UP000242258"/>
    </source>
</evidence>
<keyword evidence="7" id="KW-1185">Reference proteome</keyword>
<proteinExistence type="predicted"/>
<dbReference type="PROSITE" id="PS51352">
    <property type="entry name" value="THIOREDOXIN_2"/>
    <property type="match status" value="1"/>
</dbReference>
<dbReference type="InterPro" id="IPR013740">
    <property type="entry name" value="Redoxin"/>
</dbReference>
<evidence type="ECO:0000256" key="1">
    <source>
        <dbReference type="ARBA" id="ARBA00004196"/>
    </source>
</evidence>
<protein>
    <submittedName>
        <fullName evidence="6">Redoxin</fullName>
    </submittedName>
</protein>
<dbReference type="GO" id="GO:0005886">
    <property type="term" value="C:plasma membrane"/>
    <property type="evidence" value="ECO:0007669"/>
    <property type="project" value="InterPro"/>
</dbReference>
<sequence length="269" mass="29841">MIAVNLGPFAFPVSPLLALISVIIGFTVTSLVAKKGVTENKESASNALMLILLAGLVFGRLVFVLRFADSFDSFWQMLDIRDRGIDYMAALFSSAVVLFIQLRQRQLRKALLSGVLTMAGLFAVFSLVISAGRLQAVLPDSSFMQLDGQTVTLPEISQQQPTVVNLWATWCPPCQREMPVLEQAEQRYSDVKFILLNQREPTHTVEHFLQQQGLNFNHVLLDNKGDMATNMGAFGLPITLYFDANGQLVHSHMGELSAASLQQSIEQYF</sequence>
<feature type="transmembrane region" description="Helical" evidence="4">
    <location>
        <begin position="110"/>
        <end position="132"/>
    </location>
</feature>
<evidence type="ECO:0000259" key="5">
    <source>
        <dbReference type="PROSITE" id="PS51352"/>
    </source>
</evidence>
<dbReference type="GO" id="GO:0008961">
    <property type="term" value="F:phosphatidylglycerol-prolipoprotein diacylglyceryl transferase activity"/>
    <property type="evidence" value="ECO:0007669"/>
    <property type="project" value="InterPro"/>
</dbReference>
<reference evidence="7" key="1">
    <citation type="submission" date="2016-09" db="EMBL/GenBank/DDBJ databases">
        <authorList>
            <person name="Wan X."/>
            <person name="Hou S."/>
        </authorList>
    </citation>
    <scope>NUCLEOTIDE SEQUENCE [LARGE SCALE GENOMIC DNA]</scope>
    <source>
        <strain evidence="7">KH87</strain>
    </source>
</reference>
<dbReference type="Pfam" id="PF01790">
    <property type="entry name" value="LGT"/>
    <property type="match status" value="1"/>
</dbReference>
<keyword evidence="4" id="KW-0812">Transmembrane</keyword>
<comment type="caution">
    <text evidence="6">The sequence shown here is derived from an EMBL/GenBank/DDBJ whole genome shotgun (WGS) entry which is preliminary data.</text>
</comment>
<dbReference type="InterPro" id="IPR036249">
    <property type="entry name" value="Thioredoxin-like_sf"/>
</dbReference>